<evidence type="ECO:0000256" key="1">
    <source>
        <dbReference type="ARBA" id="ARBA00012386"/>
    </source>
</evidence>
<reference evidence="9" key="1">
    <citation type="submission" date="2023-08" db="EMBL/GenBank/DDBJ databases">
        <authorList>
            <person name="Chen Y."/>
            <person name="Shah S."/>
            <person name="Dougan E. K."/>
            <person name="Thang M."/>
            <person name="Chan C."/>
        </authorList>
    </citation>
    <scope>NUCLEOTIDE SEQUENCE</scope>
</reference>
<organism evidence="9 10">
    <name type="scientific">Effrenium voratum</name>
    <dbReference type="NCBI Taxonomy" id="2562239"/>
    <lineage>
        <taxon>Eukaryota</taxon>
        <taxon>Sar</taxon>
        <taxon>Alveolata</taxon>
        <taxon>Dinophyceae</taxon>
        <taxon>Suessiales</taxon>
        <taxon>Symbiodiniaceae</taxon>
        <taxon>Effrenium</taxon>
    </lineage>
</organism>
<keyword evidence="2" id="KW-0808">Transferase</keyword>
<dbReference type="PANTHER" id="PTHR21392:SF0">
    <property type="entry name" value="TRNA-URIDINE AMINOCARBOXYPROPYLTRANSFERASE 2"/>
    <property type="match status" value="1"/>
</dbReference>
<feature type="domain" description="DTW" evidence="8">
    <location>
        <begin position="43"/>
        <end position="218"/>
    </location>
</feature>
<keyword evidence="10" id="KW-1185">Reference proteome</keyword>
<comment type="caution">
    <text evidence="9">The sequence shown here is derived from an EMBL/GenBank/DDBJ whole genome shotgun (WGS) entry which is preliminary data.</text>
</comment>
<evidence type="ECO:0000256" key="6">
    <source>
        <dbReference type="ARBA" id="ARBA00048718"/>
    </source>
</evidence>
<dbReference type="Pfam" id="PF03942">
    <property type="entry name" value="DTW"/>
    <property type="match status" value="1"/>
</dbReference>
<dbReference type="InterPro" id="IPR039262">
    <property type="entry name" value="DTWD2/TAPT"/>
</dbReference>
<dbReference type="Proteomes" id="UP001178507">
    <property type="component" value="Unassembled WGS sequence"/>
</dbReference>
<evidence type="ECO:0000256" key="4">
    <source>
        <dbReference type="ARBA" id="ARBA00022694"/>
    </source>
</evidence>
<dbReference type="PANTHER" id="PTHR21392">
    <property type="entry name" value="TRNA-URIDINE AMINOCARBOXYPROPYLTRANSFERASE 2"/>
    <property type="match status" value="1"/>
</dbReference>
<evidence type="ECO:0000313" key="9">
    <source>
        <dbReference type="EMBL" id="CAJ1378867.1"/>
    </source>
</evidence>
<evidence type="ECO:0000256" key="7">
    <source>
        <dbReference type="SAM" id="MobiDB-lite"/>
    </source>
</evidence>
<dbReference type="InterPro" id="IPR005636">
    <property type="entry name" value="DTW"/>
</dbReference>
<accession>A0AA36I0M6</accession>
<feature type="compositionally biased region" description="Basic and acidic residues" evidence="7">
    <location>
        <begin position="209"/>
        <end position="223"/>
    </location>
</feature>
<keyword evidence="4" id="KW-0819">tRNA processing</keyword>
<feature type="region of interest" description="Disordered" evidence="7">
    <location>
        <begin position="1"/>
        <end position="21"/>
    </location>
</feature>
<dbReference type="GO" id="GO:0008033">
    <property type="term" value="P:tRNA processing"/>
    <property type="evidence" value="ECO:0007669"/>
    <property type="project" value="UniProtKB-KW"/>
</dbReference>
<evidence type="ECO:0000259" key="8">
    <source>
        <dbReference type="SMART" id="SM01144"/>
    </source>
</evidence>
<dbReference type="EC" id="2.5.1.25" evidence="1"/>
<protein>
    <recommendedName>
        <fullName evidence="1">tRNA-uridine aminocarboxypropyltransferase</fullName>
        <ecNumber evidence="1">2.5.1.25</ecNumber>
    </recommendedName>
</protein>
<evidence type="ECO:0000313" key="10">
    <source>
        <dbReference type="Proteomes" id="UP001178507"/>
    </source>
</evidence>
<proteinExistence type="inferred from homology"/>
<feature type="region of interest" description="Disordered" evidence="7">
    <location>
        <begin position="246"/>
        <end position="270"/>
    </location>
</feature>
<evidence type="ECO:0000256" key="3">
    <source>
        <dbReference type="ARBA" id="ARBA00022691"/>
    </source>
</evidence>
<comment type="catalytic activity">
    <reaction evidence="6">
        <text>a uridine in tRNA + S-adenosyl-L-methionine = a 3-[(3S)-3-amino-3-carboxypropyl]uridine in tRNA + S-methyl-5'-thioadenosine + H(+)</text>
        <dbReference type="Rhea" id="RHEA:62432"/>
        <dbReference type="Rhea" id="RHEA-COMP:13339"/>
        <dbReference type="Rhea" id="RHEA-COMP:16092"/>
        <dbReference type="ChEBI" id="CHEBI:15378"/>
        <dbReference type="ChEBI" id="CHEBI:17509"/>
        <dbReference type="ChEBI" id="CHEBI:59789"/>
        <dbReference type="ChEBI" id="CHEBI:65315"/>
        <dbReference type="ChEBI" id="CHEBI:82930"/>
        <dbReference type="EC" id="2.5.1.25"/>
    </reaction>
</comment>
<name>A0AA36I0M6_9DINO</name>
<keyword evidence="3" id="KW-0949">S-adenosyl-L-methionine</keyword>
<dbReference type="GO" id="GO:0016432">
    <property type="term" value="F:tRNA-uridine aminocarboxypropyltransferase activity"/>
    <property type="evidence" value="ECO:0007669"/>
    <property type="project" value="UniProtKB-EC"/>
</dbReference>
<dbReference type="SMART" id="SM01144">
    <property type="entry name" value="DTW"/>
    <property type="match status" value="1"/>
</dbReference>
<comment type="similarity">
    <text evidence="5">Belongs to the TDD superfamily. DTWD2 family.</text>
</comment>
<gene>
    <name evidence="9" type="ORF">EVOR1521_LOCUS7264</name>
</gene>
<evidence type="ECO:0000256" key="5">
    <source>
        <dbReference type="ARBA" id="ARBA00034489"/>
    </source>
</evidence>
<dbReference type="EMBL" id="CAUJNA010000574">
    <property type="protein sequence ID" value="CAJ1378867.1"/>
    <property type="molecule type" value="Genomic_DNA"/>
</dbReference>
<evidence type="ECO:0000256" key="2">
    <source>
        <dbReference type="ARBA" id="ARBA00022679"/>
    </source>
</evidence>
<feature type="region of interest" description="Disordered" evidence="7">
    <location>
        <begin position="202"/>
        <end position="223"/>
    </location>
</feature>
<sequence length="541" mass="60642">MTASVEALEQPQESDLIAASPQDRERARSEKAWASFQAFLESPGDKCPRCWLMRRHCCCAGLPVLEMRLKVFVLMHHLEIGQRKASNTAKLLLHFGAELLCWGVEEHDSRLQQVIQDDEEGTVVLFPSESAIQAQSLAEAPRQVVVLDGGWRECIGCSCQVTREKRDPRLQLASGGAAQLAEQVAEELKDWKKKRENAYAQRRHVREKLHRDAVQGKRQEEQDKQKVRDFVREVLFDVAKHALSSGTAKGIPPVSARTSSGLETEDPHGSISAGAPALLLLRSRLGSLVERLEATDAPPPAEMVQAAALAKEALNRKRRERMKAASLKHRFAELTHGADQELLDEAELGFEQRHSVLQNLSDHLRQVVNSLRASVDHRQQAFSELDAANRGPASQAPKAWWKALNDDQETETELESVRPCLAEGDEPSEEFAAAEAGARLGSCENRAELCQSFQRRYSRADASHEAWMAESQLEAWKLRARLELLQELRREAQAWHQKKLTSLQLLQESMVAEKVRQRVGLPPLRKCSSPCRQESTSLCLA</sequence>
<dbReference type="AlphaFoldDB" id="A0AA36I0M6"/>